<organism evidence="2 3">
    <name type="scientific">Meira miltonrushii</name>
    <dbReference type="NCBI Taxonomy" id="1280837"/>
    <lineage>
        <taxon>Eukaryota</taxon>
        <taxon>Fungi</taxon>
        <taxon>Dikarya</taxon>
        <taxon>Basidiomycota</taxon>
        <taxon>Ustilaginomycotina</taxon>
        <taxon>Exobasidiomycetes</taxon>
        <taxon>Exobasidiales</taxon>
        <taxon>Brachybasidiaceae</taxon>
        <taxon>Meira</taxon>
    </lineage>
</organism>
<sequence>MNFITTLQRMRPYTLVPTDEEQQHLEMIRYSSEDESDDKETRVPELPVEILHRIFKHYLLSLPEIPGKFRPWNSESKEICRLSQVNHTFQAFFKPLLWKRVCIFGADEEKEKIKDRSCCSCFQVLIQQFRKVEPTEDYSNDTWELEHKARSKHPWGVLGKSRTLNRSCGRNVKGISWTGPGRGTFYESDINLSKLSIPLIDSTVESISVENGCFDHDICNYKGTIDWLEDDPGSQFGFRVKHKEDNEQPTFCYWLVQQCMIGAEHSLKEVNFDYATPPLTIPALYPLWVYFERVGSWFCPDVWGTVPATDYTQGIAWLRRLLLRYEGPREGAWIQDLLVRECEAIKREEQADRHYLIEGPEGPPYQSLKPYQVRTFLQTLGFRYLNVQHDSLGFGLVGDMDSSICANLAKVVERLKKEEVTKKNECLGSSVESTFKYRDLI</sequence>
<reference evidence="2 3" key="1">
    <citation type="journal article" date="2018" name="Mol. Biol. Evol.">
        <title>Broad Genomic Sampling Reveals a Smut Pathogenic Ancestry of the Fungal Clade Ustilaginomycotina.</title>
        <authorList>
            <person name="Kijpornyongpan T."/>
            <person name="Mondo S.J."/>
            <person name="Barry K."/>
            <person name="Sandor L."/>
            <person name="Lee J."/>
            <person name="Lipzen A."/>
            <person name="Pangilinan J."/>
            <person name="LaButti K."/>
            <person name="Hainaut M."/>
            <person name="Henrissat B."/>
            <person name="Grigoriev I.V."/>
            <person name="Spatafora J.W."/>
            <person name="Aime M.C."/>
        </authorList>
    </citation>
    <scope>NUCLEOTIDE SEQUENCE [LARGE SCALE GENOMIC DNA]</scope>
    <source>
        <strain evidence="2 3">MCA 3882</strain>
    </source>
</reference>
<gene>
    <name evidence="2" type="ORF">FA14DRAFT_152708</name>
</gene>
<protein>
    <recommendedName>
        <fullName evidence="1">F-box domain-containing protein</fullName>
    </recommendedName>
</protein>
<dbReference type="InterPro" id="IPR001810">
    <property type="entry name" value="F-box_dom"/>
</dbReference>
<dbReference type="Proteomes" id="UP000245771">
    <property type="component" value="Unassembled WGS sequence"/>
</dbReference>
<dbReference type="AlphaFoldDB" id="A0A316VIE2"/>
<keyword evidence="3" id="KW-1185">Reference proteome</keyword>
<name>A0A316VIE2_9BASI</name>
<evidence type="ECO:0000259" key="1">
    <source>
        <dbReference type="Pfam" id="PF12937"/>
    </source>
</evidence>
<dbReference type="InParanoid" id="A0A316VIE2"/>
<dbReference type="RefSeq" id="XP_025357608.1">
    <property type="nucleotide sequence ID" value="XM_025497549.1"/>
</dbReference>
<feature type="domain" description="F-box" evidence="1">
    <location>
        <begin position="44"/>
        <end position="103"/>
    </location>
</feature>
<accession>A0A316VIE2</accession>
<dbReference type="Pfam" id="PF12937">
    <property type="entry name" value="F-box-like"/>
    <property type="match status" value="1"/>
</dbReference>
<evidence type="ECO:0000313" key="3">
    <source>
        <dbReference type="Proteomes" id="UP000245771"/>
    </source>
</evidence>
<dbReference type="GeneID" id="37019330"/>
<dbReference type="Gene3D" id="1.20.1280.50">
    <property type="match status" value="1"/>
</dbReference>
<proteinExistence type="predicted"/>
<evidence type="ECO:0000313" key="2">
    <source>
        <dbReference type="EMBL" id="PWN37306.1"/>
    </source>
</evidence>
<dbReference type="EMBL" id="KZ819602">
    <property type="protein sequence ID" value="PWN37306.1"/>
    <property type="molecule type" value="Genomic_DNA"/>
</dbReference>